<comment type="subcellular location">
    <subcellularLocation>
        <location evidence="1">Cytoplasm</location>
    </subcellularLocation>
</comment>
<sequence length="303" mass="34147">MVAVILSHSDQASVSPRSPTTQSTSGQNDIEAHLQGMLRVLRPEDTLAMAVRLQSAVDNHVKYLAVLWTVEEDTDVHETALLGFDLLPDGKISIGVTVPIHSFSKVELDGDGGITVNSSSCSCPYFFKPVSIQSMWSLFQCLHKELALASLAAKSPLFCGPISGYHWLNYYHSHVTKDDSICAQWHYSLVDEAAEEEERQIHINLKQIMQSVDLDAVTSKDIRNRLEEHLKVDSLMSMYKEFIDREMLSILGQLDKPSKIFDYLYLGTEWNASNWEELKANKVEYILNVTKEVDNFFLVSSTT</sequence>
<proteinExistence type="predicted"/>
<dbReference type="GO" id="GO:0005737">
    <property type="term" value="C:cytoplasm"/>
    <property type="evidence" value="ECO:0007669"/>
    <property type="project" value="UniProtKB-SubCell"/>
</dbReference>
<dbReference type="Proteomes" id="UP000887574">
    <property type="component" value="Unplaced"/>
</dbReference>
<dbReference type="PROSITE" id="PS51998">
    <property type="entry name" value="DEK_C"/>
    <property type="match status" value="1"/>
</dbReference>
<reference evidence="10" key="1">
    <citation type="submission" date="2022-11" db="UniProtKB">
        <authorList>
            <consortium name="WormBaseParasite"/>
        </authorList>
    </citation>
    <scope>IDENTIFICATION</scope>
</reference>
<evidence type="ECO:0000259" key="8">
    <source>
        <dbReference type="PROSITE" id="PS51998"/>
    </source>
</evidence>
<keyword evidence="5" id="KW-0862">Zinc</keyword>
<dbReference type="GO" id="GO:0008270">
    <property type="term" value="F:zinc ion binding"/>
    <property type="evidence" value="ECO:0007669"/>
    <property type="project" value="UniProtKB-KW"/>
</dbReference>
<feature type="compositionally biased region" description="Polar residues" evidence="6">
    <location>
        <begin position="8"/>
        <end position="28"/>
    </location>
</feature>
<dbReference type="AlphaFoldDB" id="A0A915EIF8"/>
<dbReference type="PANTHER" id="PTHR45864:SF2">
    <property type="entry name" value="PROTEIN PHOSPHATASE SLINGSHOT"/>
    <property type="match status" value="1"/>
</dbReference>
<evidence type="ECO:0000256" key="2">
    <source>
        <dbReference type="ARBA" id="ARBA00013081"/>
    </source>
</evidence>
<evidence type="ECO:0000259" key="7">
    <source>
        <dbReference type="PROSITE" id="PS50966"/>
    </source>
</evidence>
<dbReference type="PROSITE" id="PS50966">
    <property type="entry name" value="ZF_SWIM"/>
    <property type="match status" value="1"/>
</dbReference>
<dbReference type="InterPro" id="IPR007527">
    <property type="entry name" value="Znf_SWIM"/>
</dbReference>
<keyword evidence="5" id="KW-0863">Zinc-finger</keyword>
<feature type="domain" description="SWIM-type" evidence="7">
    <location>
        <begin position="104"/>
        <end position="152"/>
    </location>
</feature>
<evidence type="ECO:0000256" key="6">
    <source>
        <dbReference type="SAM" id="MobiDB-lite"/>
    </source>
</evidence>
<evidence type="ECO:0000313" key="10">
    <source>
        <dbReference type="WBParaSite" id="jg6338"/>
    </source>
</evidence>
<dbReference type="Pfam" id="PF08766">
    <property type="entry name" value="DEK_C"/>
    <property type="match status" value="1"/>
</dbReference>
<name>A0A915EIF8_9BILA</name>
<dbReference type="GO" id="GO:0003779">
    <property type="term" value="F:actin binding"/>
    <property type="evidence" value="ECO:0007669"/>
    <property type="project" value="InterPro"/>
</dbReference>
<dbReference type="InterPro" id="IPR029021">
    <property type="entry name" value="Prot-tyrosine_phosphatase-like"/>
</dbReference>
<evidence type="ECO:0000313" key="9">
    <source>
        <dbReference type="Proteomes" id="UP000887574"/>
    </source>
</evidence>
<dbReference type="Pfam" id="PF23040">
    <property type="entry name" value="PH_SSH1-like_1st"/>
    <property type="match status" value="1"/>
</dbReference>
<dbReference type="InterPro" id="IPR043588">
    <property type="entry name" value="SSH-N"/>
</dbReference>
<keyword evidence="3" id="KW-0963">Cytoplasm</keyword>
<evidence type="ECO:0000256" key="4">
    <source>
        <dbReference type="ARBA" id="ARBA00048336"/>
    </source>
</evidence>
<dbReference type="InterPro" id="IPR014876">
    <property type="entry name" value="DEK_C"/>
</dbReference>
<evidence type="ECO:0000256" key="1">
    <source>
        <dbReference type="ARBA" id="ARBA00004496"/>
    </source>
</evidence>
<dbReference type="EC" id="3.1.3.16" evidence="2"/>
<dbReference type="GO" id="GO:0030837">
    <property type="term" value="P:negative regulation of actin filament polymerization"/>
    <property type="evidence" value="ECO:0007669"/>
    <property type="project" value="InterPro"/>
</dbReference>
<dbReference type="Gene3D" id="3.90.190.10">
    <property type="entry name" value="Protein tyrosine phosphatase superfamily"/>
    <property type="match status" value="1"/>
</dbReference>
<dbReference type="GO" id="GO:0004722">
    <property type="term" value="F:protein serine/threonine phosphatase activity"/>
    <property type="evidence" value="ECO:0007669"/>
    <property type="project" value="UniProtKB-EC"/>
</dbReference>
<feature type="domain" description="DEK-C" evidence="8">
    <location>
        <begin position="195"/>
        <end position="252"/>
    </location>
</feature>
<protein>
    <recommendedName>
        <fullName evidence="2">protein-serine/threonine phosphatase</fullName>
        <ecNumber evidence="2">3.1.3.16</ecNumber>
    </recommendedName>
</protein>
<evidence type="ECO:0000256" key="5">
    <source>
        <dbReference type="PROSITE-ProRule" id="PRU00325"/>
    </source>
</evidence>
<comment type="catalytic activity">
    <reaction evidence="4">
        <text>O-phospho-L-threonyl-[protein] + H2O = L-threonyl-[protein] + phosphate</text>
        <dbReference type="Rhea" id="RHEA:47004"/>
        <dbReference type="Rhea" id="RHEA-COMP:11060"/>
        <dbReference type="Rhea" id="RHEA-COMP:11605"/>
        <dbReference type="ChEBI" id="CHEBI:15377"/>
        <dbReference type="ChEBI" id="CHEBI:30013"/>
        <dbReference type="ChEBI" id="CHEBI:43474"/>
        <dbReference type="ChEBI" id="CHEBI:61977"/>
        <dbReference type="EC" id="3.1.3.16"/>
    </reaction>
</comment>
<evidence type="ECO:0000256" key="3">
    <source>
        <dbReference type="ARBA" id="ARBA00022490"/>
    </source>
</evidence>
<organism evidence="9 10">
    <name type="scientific">Ditylenchus dipsaci</name>
    <dbReference type="NCBI Taxonomy" id="166011"/>
    <lineage>
        <taxon>Eukaryota</taxon>
        <taxon>Metazoa</taxon>
        <taxon>Ecdysozoa</taxon>
        <taxon>Nematoda</taxon>
        <taxon>Chromadorea</taxon>
        <taxon>Rhabditida</taxon>
        <taxon>Tylenchina</taxon>
        <taxon>Tylenchomorpha</taxon>
        <taxon>Sphaerularioidea</taxon>
        <taxon>Anguinidae</taxon>
        <taxon>Anguininae</taxon>
        <taxon>Ditylenchus</taxon>
    </lineage>
</organism>
<dbReference type="PANTHER" id="PTHR45864">
    <property type="entry name" value="SLINGSHOT PROTEIN PHOSPHATASE HOMOLOG"/>
    <property type="match status" value="1"/>
</dbReference>
<accession>A0A915EIF8</accession>
<dbReference type="SUPFAM" id="SSF52799">
    <property type="entry name" value="(Phosphotyrosine protein) phosphatases II"/>
    <property type="match status" value="1"/>
</dbReference>
<dbReference type="WBParaSite" id="jg6338">
    <property type="protein sequence ID" value="jg6338"/>
    <property type="gene ID" value="jg6338"/>
</dbReference>
<keyword evidence="5" id="KW-0479">Metal-binding</keyword>
<dbReference type="InterPro" id="IPR043587">
    <property type="entry name" value="Phosphatase_SSH-like"/>
</dbReference>
<feature type="region of interest" description="Disordered" evidence="6">
    <location>
        <begin position="1"/>
        <end position="28"/>
    </location>
</feature>
<keyword evidence="9" id="KW-1185">Reference proteome</keyword>